<dbReference type="SUPFAM" id="SSF48371">
    <property type="entry name" value="ARM repeat"/>
    <property type="match status" value="1"/>
</dbReference>
<keyword evidence="3 5" id="KW-0375">Hydrogen ion transport</keyword>
<dbReference type="PIRSF" id="PIRSF032184">
    <property type="entry name" value="ATPase_V1_H"/>
    <property type="match status" value="1"/>
</dbReference>
<dbReference type="Gene3D" id="1.25.40.150">
    <property type="entry name" value="V-type ATPase, subunit H, C-terminal domain"/>
    <property type="match status" value="1"/>
</dbReference>
<dbReference type="STRING" id="1330018.A0A167IFI9"/>
<dbReference type="GO" id="GO:0000221">
    <property type="term" value="C:vacuolar proton-transporting V-type ATPase, V1 domain"/>
    <property type="evidence" value="ECO:0007669"/>
    <property type="project" value="UniProtKB-UniRule"/>
</dbReference>
<gene>
    <name evidence="7" type="ORF">CALVIDRAFT_540866</name>
</gene>
<comment type="similarity">
    <text evidence="1 5">Belongs to the V-ATPase H subunit family.</text>
</comment>
<evidence type="ECO:0000313" key="8">
    <source>
        <dbReference type="Proteomes" id="UP000076738"/>
    </source>
</evidence>
<dbReference type="OrthoDB" id="10263554at2759"/>
<proteinExistence type="inferred from homology"/>
<evidence type="ECO:0000256" key="2">
    <source>
        <dbReference type="ARBA" id="ARBA00022448"/>
    </source>
</evidence>
<accession>A0A167IFI9</accession>
<keyword evidence="8" id="KW-1185">Reference proteome</keyword>
<reference evidence="7 8" key="1">
    <citation type="journal article" date="2016" name="Mol. Biol. Evol.">
        <title>Comparative Genomics of Early-Diverging Mushroom-Forming Fungi Provides Insights into the Origins of Lignocellulose Decay Capabilities.</title>
        <authorList>
            <person name="Nagy L.G."/>
            <person name="Riley R."/>
            <person name="Tritt A."/>
            <person name="Adam C."/>
            <person name="Daum C."/>
            <person name="Floudas D."/>
            <person name="Sun H."/>
            <person name="Yadav J.S."/>
            <person name="Pangilinan J."/>
            <person name="Larsson K.H."/>
            <person name="Matsuura K."/>
            <person name="Barry K."/>
            <person name="Labutti K."/>
            <person name="Kuo R."/>
            <person name="Ohm R.A."/>
            <person name="Bhattacharya S.S."/>
            <person name="Shirouzu T."/>
            <person name="Yoshinaga Y."/>
            <person name="Martin F.M."/>
            <person name="Grigoriev I.V."/>
            <person name="Hibbett D.S."/>
        </authorList>
    </citation>
    <scope>NUCLEOTIDE SEQUENCE [LARGE SCALE GENOMIC DNA]</scope>
    <source>
        <strain evidence="7 8">TUFC12733</strain>
    </source>
</reference>
<comment type="subunit">
    <text evidence="5">V-ATPase is a heteromultimeric enzyme made up of two complexes: the ATP-hydrolytic V1 complex and the proton translocation V0 complex.</text>
</comment>
<dbReference type="InterPro" id="IPR038497">
    <property type="entry name" value="ATPase_V1-cplx_hsu_C_sf"/>
</dbReference>
<protein>
    <recommendedName>
        <fullName evidence="5">V-type proton ATPase subunit H</fullName>
    </recommendedName>
</protein>
<dbReference type="GO" id="GO:0046961">
    <property type="term" value="F:proton-transporting ATPase activity, rotational mechanism"/>
    <property type="evidence" value="ECO:0007669"/>
    <property type="project" value="UniProtKB-UniRule"/>
</dbReference>
<dbReference type="EMBL" id="KV417309">
    <property type="protein sequence ID" value="KZO92597.1"/>
    <property type="molecule type" value="Genomic_DNA"/>
</dbReference>
<dbReference type="Pfam" id="PF03224">
    <property type="entry name" value="V-ATPase_H_N"/>
    <property type="match status" value="1"/>
</dbReference>
<dbReference type="Proteomes" id="UP000076738">
    <property type="component" value="Unassembled WGS sequence"/>
</dbReference>
<dbReference type="PANTHER" id="PTHR10698">
    <property type="entry name" value="V-TYPE PROTON ATPASE SUBUNIT H"/>
    <property type="match status" value="1"/>
</dbReference>
<dbReference type="InterPro" id="IPR011989">
    <property type="entry name" value="ARM-like"/>
</dbReference>
<dbReference type="AlphaFoldDB" id="A0A167IFI9"/>
<evidence type="ECO:0000256" key="5">
    <source>
        <dbReference type="PIRNR" id="PIRNR032184"/>
    </source>
</evidence>
<keyword evidence="4 5" id="KW-0406">Ion transport</keyword>
<evidence type="ECO:0000256" key="3">
    <source>
        <dbReference type="ARBA" id="ARBA00022781"/>
    </source>
</evidence>
<organism evidence="7 8">
    <name type="scientific">Calocera viscosa (strain TUFC12733)</name>
    <dbReference type="NCBI Taxonomy" id="1330018"/>
    <lineage>
        <taxon>Eukaryota</taxon>
        <taxon>Fungi</taxon>
        <taxon>Dikarya</taxon>
        <taxon>Basidiomycota</taxon>
        <taxon>Agaricomycotina</taxon>
        <taxon>Dacrymycetes</taxon>
        <taxon>Dacrymycetales</taxon>
        <taxon>Dacrymycetaceae</taxon>
        <taxon>Calocera</taxon>
    </lineage>
</organism>
<dbReference type="Gene3D" id="1.25.10.10">
    <property type="entry name" value="Leucine-rich Repeat Variant"/>
    <property type="match status" value="1"/>
</dbReference>
<evidence type="ECO:0000256" key="4">
    <source>
        <dbReference type="ARBA" id="ARBA00023065"/>
    </source>
</evidence>
<evidence type="ECO:0000256" key="1">
    <source>
        <dbReference type="ARBA" id="ARBA00008613"/>
    </source>
</evidence>
<dbReference type="GO" id="GO:0000329">
    <property type="term" value="C:fungal-type vacuole membrane"/>
    <property type="evidence" value="ECO:0007669"/>
    <property type="project" value="TreeGrafter"/>
</dbReference>
<evidence type="ECO:0000259" key="6">
    <source>
        <dbReference type="Pfam" id="PF11698"/>
    </source>
</evidence>
<dbReference type="PANTHER" id="PTHR10698:SF0">
    <property type="entry name" value="V-TYPE PROTON ATPASE SUBUNIT H"/>
    <property type="match status" value="1"/>
</dbReference>
<name>A0A167IFI9_CALVF</name>
<comment type="function">
    <text evidence="5">Subunit of the V1 complex of vacuolar(H+)-ATPase (V-ATPase), a multisubunit enzyme composed of a peripheral complex (V1) that hydrolyzes ATP and a membrane integral complex (V0) that translocates protons. V-ATPase is responsible for acidifying and maintaining the pH of intracellular compartments.</text>
</comment>
<sequence length="434" mass="48750">MSLIVNPYLEESSSKVRAKPIPWEGYQRAGLITPAELAAIKKVDRQPRTKVESLLLTEGAQYATLYLALLKKLVRVDVLQYILVLIGDSLIDHDERIPLYTRAAEADPELPFGPLLRALDTPDEFVQLKACQVLSILFGSTQAGYQTSDVNTFLNFISSLIQDNSVSRRDVGVQCLEATLPTPVFRLAIWRVPTIMLSLVQLLKSSKTPQMQYQICFCIWLLSFEPRVAAEINKQYDVIPVLTEVAQTAAKEKVIRVVIATFRNLVVKAPHANLPAMLVAKLLPFLQNLAGRKFSDEDIKEDVVFLKDELKAQFESLTTYDEYTSELVSGHLGWTPVHDSDEFWKENAGRLNENDNEQLKRLVGLLSTSTDALVLAVAAHDIGKYVKYCDRGKKLVTDMGAKTRVMELMSHEDPDVRYQALMSVQLLVSHSWAS</sequence>
<dbReference type="InterPro" id="IPR011987">
    <property type="entry name" value="ATPase_V1-cplx_hsu_C"/>
</dbReference>
<evidence type="ECO:0000313" key="7">
    <source>
        <dbReference type="EMBL" id="KZO92597.1"/>
    </source>
</evidence>
<dbReference type="InterPro" id="IPR004908">
    <property type="entry name" value="ATPase_V1-cplx_hsu"/>
</dbReference>
<feature type="domain" description="ATPase V1 complex subunit H C-terminal" evidence="6">
    <location>
        <begin position="317"/>
        <end position="432"/>
    </location>
</feature>
<dbReference type="Pfam" id="PF11698">
    <property type="entry name" value="V-ATPase_H_C"/>
    <property type="match status" value="1"/>
</dbReference>
<keyword evidence="2 5" id="KW-0813">Transport</keyword>
<dbReference type="InterPro" id="IPR016024">
    <property type="entry name" value="ARM-type_fold"/>
</dbReference>